<dbReference type="InterPro" id="IPR058661">
    <property type="entry name" value="FimL_2nd"/>
</dbReference>
<dbReference type="SMART" id="SM00448">
    <property type="entry name" value="REC"/>
    <property type="match status" value="1"/>
</dbReference>
<dbReference type="PROSITE" id="PS50109">
    <property type="entry name" value="HIS_KIN"/>
    <property type="match status" value="1"/>
</dbReference>
<dbReference type="GO" id="GO:0000155">
    <property type="term" value="F:phosphorelay sensor kinase activity"/>
    <property type="evidence" value="ECO:0007669"/>
    <property type="project" value="InterPro"/>
</dbReference>
<evidence type="ECO:0000256" key="5">
    <source>
        <dbReference type="ARBA" id="ARBA00022679"/>
    </source>
</evidence>
<feature type="modified residue" description="Phosphohistidine" evidence="9">
    <location>
        <position position="816"/>
    </location>
</feature>
<evidence type="ECO:0000259" key="12">
    <source>
        <dbReference type="PROSITE" id="PS50109"/>
    </source>
</evidence>
<dbReference type="InterPro" id="IPR005467">
    <property type="entry name" value="His_kinase_dom"/>
</dbReference>
<dbReference type="Pfam" id="PF01627">
    <property type="entry name" value="Hpt"/>
    <property type="match status" value="3"/>
</dbReference>
<reference evidence="17" key="1">
    <citation type="submission" date="2016-10" db="EMBL/GenBank/DDBJ databases">
        <authorList>
            <person name="Varghese N."/>
            <person name="Submissions S."/>
        </authorList>
    </citation>
    <scope>NUCLEOTIDE SEQUENCE [LARGE SCALE GENOMIC DNA]</scope>
    <source>
        <strain evidence="17">Nm71</strain>
    </source>
</reference>
<dbReference type="InterPro" id="IPR004105">
    <property type="entry name" value="CheA-like_dim"/>
</dbReference>
<sequence length="1712" mass="192161">MNMQTRLDISSIAGIKENIHELFALIQENLEAYSRNPNDPELIETCRTYINQLDSLFQVLELKSITVITGKIELLLDDLMTQRSDTVLTCTDTINRAINAILDYLNHLIDGSTGNPLRLFSAYRDLMYLTGNQQVSELDLFFPFLRTDPPLKPPVNESNSQQLKLLAKRARTEYQMGLVQWLKNPSATENLEKMHHALTEVEQLPGPSEQRIFWWVAAGFLESLISQESEIELSSRKLCGNVEKILRHRAEGSHQDTSQLIRELLYHLARYQSFPASEQIEAIRKAFSLPSVTAHEAIESDHLAVQHDSLCKIRETLKQTNEDWQAFCSGKQIDLTSFLENMAHVRELSKHLQCLPIQQLTDAIDHAARTLQNKQSHSTTMNEQATMEIATALLHLESILENFNVLPNDLSAQIESISARLKTVTATDEAEAGLNATSSSGETQNPARKRQLQEQAVQEMLANLKQIEKKVEQFFLSPTEREALPDVLTLFHQTAGVLDMLELKRAHHLLNLCINQTKKLLADDYAMTHQEQNLLADGLSSLSFYLEAYKNNPEANHRVIDSAIAVFETTAHQKSATSLITGESTNDPETEETDIEETGTVENAYPEPGSKTDSGVDPELLEIFLEEADEILAEIAESTVNSQSDKSDLKSLATIRRGFHTIKGSGRMVRLDSLSDAAWTMEKTLNYWLNEKKQVTDDLIHLMQIAHQSFTHWCNSLKTTGKAEIQSDQLQELINCLGTGEEKTHRLEQNSTDNSLISNDVTQDAVTIGGISIPADLFEIFAIESKQHLTTLERELKMLLNTHPAKINQPFLLAIHTLGSTSRAIKLDFVADLCSALESWLTRLMEADAHLQESDTHLIQNCIQQISELLKKVLQQQFPNDTDLQLGQFLIHEIVNHQTRSNEAAAENRSEPVNLNEYRLKKTPPANYTETESNRHVDSLQEIAENIHDDVSTELMQTFLEEAKDTIPQISTKLRAWRILPQDEEIRISLLRLLHTLKGSAHMIGAQQLGELIHATEEEVEQAFNSPVVSSHAIETVEYQFDQICETIERLQSKAKAEQTPEITSTATAADTGAESPKIHEISASEISSAQEHLISSEANFEDAHQPINVLRVKAELIDRLVNDSGEASIFRSKIETQLNHFKQSLQDLTESIDRLHGQLREIEIQAETQMASRTAYQHNNDQSFDPLELDRFTRLQELTRLMAESIDDVMTVQKNLKTAHIAAVEAVAQQADVNHQLQQELIRIRTVPFGHISERYYRVLRKAANELGKKACLQIRGEATEIDRSVLEKISASLEHILRNAVAHGIEKSDQRILSGKPETGQIVMNLQQNNNEIVITIRDDGCGLDLENIRKAAIRQGLINENELLEDDQIAALIFAPGLTTQDQATETAGRGVGMDIVQNDISELGGHISVSTVKNRETVFHIQLPLLLAVTQAIIVSSGNQVYAIPETIVEQVQEINADALLKAYQDRQIHNDGNIYPFSYISFYLGYLDNKPETKKYNHVLLLRSGDLRLAIHIDTLVGNREVIVKQAGSQILHAPGVEGVTVTGEGTPALILNPLKLLNREDVQLILQTPASEIIDRAADKIKSAATVLVVDDSLTVRKVTSRLLEREGYNVLTAKHGLEAIETITQIKPDIILVDLEMPKMNGFEFIEKIREKTDTAQIPIIVITSRTADKHRKMALDLGANEFLGKPYKDSELLSHILQYVPNNS</sequence>
<dbReference type="InterPro" id="IPR036641">
    <property type="entry name" value="HPT_dom_sf"/>
</dbReference>
<feature type="domain" description="Histidine kinase" evidence="12">
    <location>
        <begin position="1198"/>
        <end position="1431"/>
    </location>
</feature>
<dbReference type="GO" id="GO:0006935">
    <property type="term" value="P:chemotaxis"/>
    <property type="evidence" value="ECO:0007669"/>
    <property type="project" value="UniProtKB-KW"/>
</dbReference>
<evidence type="ECO:0000313" key="16">
    <source>
        <dbReference type="EMBL" id="SET04271.1"/>
    </source>
</evidence>
<dbReference type="SUPFAM" id="SSF55874">
    <property type="entry name" value="ATPase domain of HSP90 chaperone/DNA topoisomerase II/histidine kinase"/>
    <property type="match status" value="1"/>
</dbReference>
<dbReference type="Gene3D" id="3.30.565.10">
    <property type="entry name" value="Histidine kinase-like ATPase, C-terminal domain"/>
    <property type="match status" value="1"/>
</dbReference>
<evidence type="ECO:0000256" key="3">
    <source>
        <dbReference type="ARBA" id="ARBA00021495"/>
    </source>
</evidence>
<dbReference type="InterPro" id="IPR011006">
    <property type="entry name" value="CheY-like_superfamily"/>
</dbReference>
<comment type="catalytic activity">
    <reaction evidence="1">
        <text>ATP + protein L-histidine = ADP + protein N-phospho-L-histidine.</text>
        <dbReference type="EC" id="2.7.13.3"/>
    </reaction>
</comment>
<feature type="modified residue" description="Phosphohistidine" evidence="9">
    <location>
        <position position="995"/>
    </location>
</feature>
<dbReference type="PROSITE" id="PS50110">
    <property type="entry name" value="RESPONSE_REGULATORY"/>
    <property type="match status" value="1"/>
</dbReference>
<dbReference type="InterPro" id="IPR004358">
    <property type="entry name" value="Sig_transdc_His_kin-like_C"/>
</dbReference>
<evidence type="ECO:0000256" key="6">
    <source>
        <dbReference type="ARBA" id="ARBA00022777"/>
    </source>
</evidence>
<feature type="region of interest" description="Disordered" evidence="11">
    <location>
        <begin position="1056"/>
        <end position="1076"/>
    </location>
</feature>
<evidence type="ECO:0000256" key="10">
    <source>
        <dbReference type="PROSITE-ProRule" id="PRU00169"/>
    </source>
</evidence>
<dbReference type="InterPro" id="IPR051315">
    <property type="entry name" value="Bact_Chemotaxis_CheA"/>
</dbReference>
<evidence type="ECO:0000256" key="7">
    <source>
        <dbReference type="ARBA" id="ARBA00023012"/>
    </source>
</evidence>
<feature type="domain" description="HPt" evidence="15">
    <location>
        <begin position="613"/>
        <end position="720"/>
    </location>
</feature>
<evidence type="ECO:0000256" key="1">
    <source>
        <dbReference type="ARBA" id="ARBA00000085"/>
    </source>
</evidence>
<comment type="function">
    <text evidence="8">Involved in the transmission of sensory signals from the chemoreceptors to the flagellar motors. CheA is autophosphorylated; it can transfer its phosphate group to either CheB or CheY.</text>
</comment>
<dbReference type="InterPro" id="IPR036890">
    <property type="entry name" value="HATPase_C_sf"/>
</dbReference>
<dbReference type="PROSITE" id="PS50851">
    <property type="entry name" value="CHEW"/>
    <property type="match status" value="1"/>
</dbReference>
<evidence type="ECO:0000256" key="9">
    <source>
        <dbReference type="PROSITE-ProRule" id="PRU00110"/>
    </source>
</evidence>
<dbReference type="InterPro" id="IPR008207">
    <property type="entry name" value="Sig_transdc_His_kin_Hpt_dom"/>
</dbReference>
<evidence type="ECO:0000256" key="8">
    <source>
        <dbReference type="ARBA" id="ARBA00035100"/>
    </source>
</evidence>
<dbReference type="Gene3D" id="3.40.50.2300">
    <property type="match status" value="1"/>
</dbReference>
<dbReference type="SUPFAM" id="SSF50341">
    <property type="entry name" value="CheW-like"/>
    <property type="match status" value="1"/>
</dbReference>
<dbReference type="Pfam" id="PF26379">
    <property type="entry name" value="FimL_2nd"/>
    <property type="match status" value="1"/>
</dbReference>
<evidence type="ECO:0000313" key="17">
    <source>
        <dbReference type="Proteomes" id="UP000199345"/>
    </source>
</evidence>
<dbReference type="Pfam" id="PF02518">
    <property type="entry name" value="HATPase_c"/>
    <property type="match status" value="1"/>
</dbReference>
<dbReference type="SUPFAM" id="SSF52172">
    <property type="entry name" value="CheY-like"/>
    <property type="match status" value="1"/>
</dbReference>
<keyword evidence="5" id="KW-0808">Transferase</keyword>
<gene>
    <name evidence="16" type="ORF">SAMN05216326_11033</name>
</gene>
<dbReference type="InterPro" id="IPR002545">
    <property type="entry name" value="CheW-lke_dom"/>
</dbReference>
<dbReference type="InterPro" id="IPR001789">
    <property type="entry name" value="Sig_transdc_resp-reg_receiver"/>
</dbReference>
<dbReference type="Pfam" id="PF00072">
    <property type="entry name" value="Response_reg"/>
    <property type="match status" value="1"/>
</dbReference>
<dbReference type="Pfam" id="PF01584">
    <property type="entry name" value="CheW"/>
    <property type="match status" value="1"/>
</dbReference>
<dbReference type="Gene3D" id="2.30.30.40">
    <property type="entry name" value="SH3 Domains"/>
    <property type="match status" value="1"/>
</dbReference>
<dbReference type="InterPro" id="IPR036061">
    <property type="entry name" value="CheW-like_dom_sf"/>
</dbReference>
<protein>
    <recommendedName>
        <fullName evidence="3">Chemotaxis protein CheA</fullName>
        <ecNumber evidence="2">2.7.13.3</ecNumber>
    </recommendedName>
</protein>
<dbReference type="PANTHER" id="PTHR43395:SF8">
    <property type="entry name" value="HISTIDINE KINASE"/>
    <property type="match status" value="1"/>
</dbReference>
<dbReference type="EMBL" id="FOIA01000010">
    <property type="protein sequence ID" value="SET04271.1"/>
    <property type="molecule type" value="Genomic_DNA"/>
</dbReference>
<proteinExistence type="predicted"/>
<dbReference type="PROSITE" id="PS50894">
    <property type="entry name" value="HPT"/>
    <property type="match status" value="3"/>
</dbReference>
<dbReference type="FunFam" id="3.30.565.10:FF:000016">
    <property type="entry name" value="Chemotaxis protein CheA, putative"/>
    <property type="match status" value="1"/>
</dbReference>
<feature type="domain" description="HPt" evidence="15">
    <location>
        <begin position="770"/>
        <end position="873"/>
    </location>
</feature>
<dbReference type="SMART" id="SM00387">
    <property type="entry name" value="HATPase_c"/>
    <property type="match status" value="1"/>
</dbReference>
<name>A0A1I0BBW6_9PROT</name>
<dbReference type="CDD" id="cd00088">
    <property type="entry name" value="HPT"/>
    <property type="match status" value="2"/>
</dbReference>
<evidence type="ECO:0000256" key="4">
    <source>
        <dbReference type="ARBA" id="ARBA00022553"/>
    </source>
</evidence>
<evidence type="ECO:0000259" key="15">
    <source>
        <dbReference type="PROSITE" id="PS50894"/>
    </source>
</evidence>
<keyword evidence="6 16" id="KW-0418">Kinase</keyword>
<accession>A0A1I0BBW6</accession>
<evidence type="ECO:0000259" key="14">
    <source>
        <dbReference type="PROSITE" id="PS50851"/>
    </source>
</evidence>
<feature type="domain" description="Response regulatory" evidence="13">
    <location>
        <begin position="1592"/>
        <end position="1708"/>
    </location>
</feature>
<organism evidence="16 17">
    <name type="scientific">Nitrosomonas marina</name>
    <dbReference type="NCBI Taxonomy" id="917"/>
    <lineage>
        <taxon>Bacteria</taxon>
        <taxon>Pseudomonadati</taxon>
        <taxon>Pseudomonadota</taxon>
        <taxon>Betaproteobacteria</taxon>
        <taxon>Nitrosomonadales</taxon>
        <taxon>Nitrosomonadaceae</taxon>
        <taxon>Nitrosomonas</taxon>
    </lineage>
</organism>
<dbReference type="GO" id="GO:0005737">
    <property type="term" value="C:cytoplasm"/>
    <property type="evidence" value="ECO:0007669"/>
    <property type="project" value="InterPro"/>
</dbReference>
<feature type="modified residue" description="Phosphohistidine" evidence="9">
    <location>
        <position position="660"/>
    </location>
</feature>
<dbReference type="PANTHER" id="PTHR43395">
    <property type="entry name" value="SENSOR HISTIDINE KINASE CHEA"/>
    <property type="match status" value="1"/>
</dbReference>
<dbReference type="SUPFAM" id="SSF47226">
    <property type="entry name" value="Histidine-containing phosphotransfer domain, HPT domain"/>
    <property type="match status" value="5"/>
</dbReference>
<evidence type="ECO:0000256" key="11">
    <source>
        <dbReference type="SAM" id="MobiDB-lite"/>
    </source>
</evidence>
<keyword evidence="17" id="KW-1185">Reference proteome</keyword>
<feature type="domain" description="CheW-like" evidence="14">
    <location>
        <begin position="1433"/>
        <end position="1568"/>
    </location>
</feature>
<feature type="domain" description="HPt" evidence="15">
    <location>
        <begin position="948"/>
        <end position="1054"/>
    </location>
</feature>
<dbReference type="SMART" id="SM00073">
    <property type="entry name" value="HPT"/>
    <property type="match status" value="3"/>
</dbReference>
<dbReference type="OrthoDB" id="9803176at2"/>
<dbReference type="InterPro" id="IPR003594">
    <property type="entry name" value="HATPase_dom"/>
</dbReference>
<dbReference type="SMART" id="SM00260">
    <property type="entry name" value="CheW"/>
    <property type="match status" value="1"/>
</dbReference>
<evidence type="ECO:0000259" key="13">
    <source>
        <dbReference type="PROSITE" id="PS50110"/>
    </source>
</evidence>
<keyword evidence="4 10" id="KW-0597">Phosphoprotein</keyword>
<dbReference type="EC" id="2.7.13.3" evidence="2"/>
<dbReference type="SMART" id="SM01231">
    <property type="entry name" value="H-kinase_dim"/>
    <property type="match status" value="1"/>
</dbReference>
<keyword evidence="7" id="KW-0902">Two-component regulatory system</keyword>
<dbReference type="Proteomes" id="UP000199345">
    <property type="component" value="Unassembled WGS sequence"/>
</dbReference>
<evidence type="ECO:0000256" key="2">
    <source>
        <dbReference type="ARBA" id="ARBA00012438"/>
    </source>
</evidence>
<dbReference type="PRINTS" id="PR00344">
    <property type="entry name" value="BCTRLSENSOR"/>
</dbReference>
<dbReference type="RefSeq" id="WP_090657687.1">
    <property type="nucleotide sequence ID" value="NZ_FOIA01000010.1"/>
</dbReference>
<feature type="modified residue" description="4-aspartylphosphate" evidence="10">
    <location>
        <position position="1641"/>
    </location>
</feature>
<dbReference type="Gene3D" id="1.20.120.160">
    <property type="entry name" value="HPT domain"/>
    <property type="match status" value="3"/>
</dbReference>